<feature type="compositionally biased region" description="Low complexity" evidence="1">
    <location>
        <begin position="26"/>
        <end position="35"/>
    </location>
</feature>
<proteinExistence type="predicted"/>
<sequence length="198" mass="21875">MSQVPVGSYRAPTSLSRSDRTPTNLSRSGASARSGISVHSAGTGNSRASRWSIDSADTVNSVHSLQSLANQISADLYPQERLVSQLRDWQRTLNPATYRRQVPWPPEVKAAYDEYKRLVHVFAQACAAFEEDRGRTATMPEEHLERARLAVAWGEAALSWARHVLGASGRTRLFRPSALPACDIKRPYTGPHPQQPSI</sequence>
<dbReference type="EMBL" id="CH476600">
    <property type="protein sequence ID" value="EAU34344.1"/>
    <property type="molecule type" value="Genomic_DNA"/>
</dbReference>
<feature type="region of interest" description="Disordered" evidence="1">
    <location>
        <begin position="1"/>
        <end position="49"/>
    </location>
</feature>
<dbReference type="AlphaFoldDB" id="Q0CM09"/>
<evidence type="ECO:0000313" key="2">
    <source>
        <dbReference type="EMBL" id="EAU34344.1"/>
    </source>
</evidence>
<dbReference type="VEuPathDB" id="FungiDB:ATEG_05275"/>
<accession>Q0CM09</accession>
<evidence type="ECO:0000313" key="3">
    <source>
        <dbReference type="Proteomes" id="UP000007963"/>
    </source>
</evidence>
<feature type="compositionally biased region" description="Polar residues" evidence="1">
    <location>
        <begin position="1"/>
        <end position="25"/>
    </location>
</feature>
<reference evidence="3" key="1">
    <citation type="submission" date="2005-09" db="EMBL/GenBank/DDBJ databases">
        <title>Annotation of the Aspergillus terreus NIH2624 genome.</title>
        <authorList>
            <person name="Birren B.W."/>
            <person name="Lander E.S."/>
            <person name="Galagan J.E."/>
            <person name="Nusbaum C."/>
            <person name="Devon K."/>
            <person name="Henn M."/>
            <person name="Ma L.-J."/>
            <person name="Jaffe D.B."/>
            <person name="Butler J."/>
            <person name="Alvarez P."/>
            <person name="Gnerre S."/>
            <person name="Grabherr M."/>
            <person name="Kleber M."/>
            <person name="Mauceli E.W."/>
            <person name="Brockman W."/>
            <person name="Rounsley S."/>
            <person name="Young S.K."/>
            <person name="LaButti K."/>
            <person name="Pushparaj V."/>
            <person name="DeCaprio D."/>
            <person name="Crawford M."/>
            <person name="Koehrsen M."/>
            <person name="Engels R."/>
            <person name="Montgomery P."/>
            <person name="Pearson M."/>
            <person name="Howarth C."/>
            <person name="Larson L."/>
            <person name="Luoma S."/>
            <person name="White J."/>
            <person name="Alvarado L."/>
            <person name="Kodira C.D."/>
            <person name="Zeng Q."/>
            <person name="Oleary S."/>
            <person name="Yandava C."/>
            <person name="Denning D.W."/>
            <person name="Nierman W.C."/>
            <person name="Milne T."/>
            <person name="Madden K."/>
        </authorList>
    </citation>
    <scope>NUCLEOTIDE SEQUENCE [LARGE SCALE GENOMIC DNA]</scope>
    <source>
        <strain evidence="3">NIH 2624 / FGSC A1156</strain>
    </source>
</reference>
<organism evidence="2 3">
    <name type="scientific">Aspergillus terreus (strain NIH 2624 / FGSC A1156)</name>
    <dbReference type="NCBI Taxonomy" id="341663"/>
    <lineage>
        <taxon>Eukaryota</taxon>
        <taxon>Fungi</taxon>
        <taxon>Dikarya</taxon>
        <taxon>Ascomycota</taxon>
        <taxon>Pezizomycotina</taxon>
        <taxon>Eurotiomycetes</taxon>
        <taxon>Eurotiomycetidae</taxon>
        <taxon>Eurotiales</taxon>
        <taxon>Aspergillaceae</taxon>
        <taxon>Aspergillus</taxon>
        <taxon>Aspergillus subgen. Circumdati</taxon>
    </lineage>
</organism>
<dbReference type="HOGENOM" id="CLU_1377845_0_0_1"/>
<gene>
    <name evidence="2" type="ORF">ATEG_05275</name>
</gene>
<protein>
    <submittedName>
        <fullName evidence="2">Uncharacterized protein</fullName>
    </submittedName>
</protein>
<dbReference type="OrthoDB" id="4497196at2759"/>
<name>Q0CM09_ASPTN</name>
<dbReference type="GeneID" id="4321219"/>
<feature type="compositionally biased region" description="Polar residues" evidence="1">
    <location>
        <begin position="40"/>
        <end position="49"/>
    </location>
</feature>
<dbReference type="Proteomes" id="UP000007963">
    <property type="component" value="Unassembled WGS sequence"/>
</dbReference>
<evidence type="ECO:0000256" key="1">
    <source>
        <dbReference type="SAM" id="MobiDB-lite"/>
    </source>
</evidence>
<dbReference type="RefSeq" id="XP_001214453.1">
    <property type="nucleotide sequence ID" value="XM_001214453.1"/>
</dbReference>